<dbReference type="EMBL" id="JAJIUN010000017">
    <property type="protein sequence ID" value="MCC8621360.1"/>
    <property type="molecule type" value="Genomic_DNA"/>
</dbReference>
<name>A0ABS8L6J5_9XANT</name>
<evidence type="ECO:0000313" key="2">
    <source>
        <dbReference type="EMBL" id="MCC8621360.1"/>
    </source>
</evidence>
<sequence length="66" mass="6658">MSAGAVSADVGSLEGCDGSDSIDPKRSMVRATMGIKGRAAAGGADLAQRDRIAGRNKKPGRVTGRV</sequence>
<protein>
    <submittedName>
        <fullName evidence="2">Uncharacterized protein</fullName>
    </submittedName>
</protein>
<reference evidence="2" key="1">
    <citation type="submission" date="2021-11" db="EMBL/GenBank/DDBJ databases">
        <title>Genome resources and taxonomic validation of 89 Xanthomonas strains.</title>
        <authorList>
            <person name="Tambong J.T."/>
        </authorList>
    </citation>
    <scope>NUCLEOTIDE SEQUENCE</scope>
    <source>
        <strain evidence="2">Bv 5-4A</strain>
    </source>
</reference>
<comment type="caution">
    <text evidence="2">The sequence shown here is derived from an EMBL/GenBank/DDBJ whole genome shotgun (WGS) entry which is preliminary data.</text>
</comment>
<keyword evidence="3" id="KW-1185">Reference proteome</keyword>
<dbReference type="RefSeq" id="WP_126936659.1">
    <property type="nucleotide sequence ID" value="NZ_CP018470.1"/>
</dbReference>
<accession>A0ABS8L6J5</accession>
<proteinExistence type="predicted"/>
<feature type="region of interest" description="Disordered" evidence="1">
    <location>
        <begin position="1"/>
        <end position="25"/>
    </location>
</feature>
<gene>
    <name evidence="2" type="ORF">LN473_05050</name>
</gene>
<organism evidence="2 3">
    <name type="scientific">Xanthomonas vesicatoria</name>
    <dbReference type="NCBI Taxonomy" id="56460"/>
    <lineage>
        <taxon>Bacteria</taxon>
        <taxon>Pseudomonadati</taxon>
        <taxon>Pseudomonadota</taxon>
        <taxon>Gammaproteobacteria</taxon>
        <taxon>Lysobacterales</taxon>
        <taxon>Lysobacteraceae</taxon>
        <taxon>Xanthomonas</taxon>
    </lineage>
</organism>
<evidence type="ECO:0000256" key="1">
    <source>
        <dbReference type="SAM" id="MobiDB-lite"/>
    </source>
</evidence>
<evidence type="ECO:0000313" key="3">
    <source>
        <dbReference type="Proteomes" id="UP001430544"/>
    </source>
</evidence>
<dbReference type="Proteomes" id="UP001430544">
    <property type="component" value="Unassembled WGS sequence"/>
</dbReference>